<accession>A0A1L9NZK5</accession>
<evidence type="ECO:0000313" key="4">
    <source>
        <dbReference type="EMBL" id="OJI94708.1"/>
    </source>
</evidence>
<dbReference type="PANTHER" id="PTHR33406">
    <property type="entry name" value="MEMBRANE PROTEIN MJ1562-RELATED"/>
    <property type="match status" value="1"/>
</dbReference>
<dbReference type="PANTHER" id="PTHR33406:SF6">
    <property type="entry name" value="MEMBRANE PROTEIN YDGH-RELATED"/>
    <property type="match status" value="1"/>
</dbReference>
<sequence length="417" mass="44543">MKKFGFWGSSGINLWGSLLVGFAALVLLRDLRMVLLAVIPALLSAASVLALSVWLGHPITVLSNVIPILLLVLGVADGVHLAGYLKATGDSPRETILRIGPACALTAITTALAFTSIMVTRNAQLFDFAVLGGLGTLLAFAITISTFALLALVIRPNTRSTPNFTGVLAQRLAMFSLRIPKTVIASGVFVLVLSIFGFQQTKAWFPLYQNLPSGSQTVQVNDAISDDFGGVFQMIVEMEGDWRETEVMVDALTKLAGAEAVLSTVNIARWLGVDGAPVAEDLTLVPSEVVGQVRPIETVSRIFISVPEPMRNAQAAMLFDALYETAQAGGAARVYGLPTLMRQEAVSLISQLSKGLVIASLGATFVVAIAFGSLRLFPLLLVPNVLPLMVTGASLHIWSVVSYRGSCVDHFLRYCDR</sequence>
<dbReference type="PROSITE" id="PS50156">
    <property type="entry name" value="SSD"/>
    <property type="match status" value="1"/>
</dbReference>
<dbReference type="Proteomes" id="UP000184514">
    <property type="component" value="Unassembled WGS sequence"/>
</dbReference>
<feature type="transmembrane region" description="Helical" evidence="2">
    <location>
        <begin position="34"/>
        <end position="55"/>
    </location>
</feature>
<feature type="transmembrane region" description="Helical" evidence="2">
    <location>
        <begin position="381"/>
        <end position="401"/>
    </location>
</feature>
<dbReference type="GO" id="GO:0005886">
    <property type="term" value="C:plasma membrane"/>
    <property type="evidence" value="ECO:0007669"/>
    <property type="project" value="TreeGrafter"/>
</dbReference>
<feature type="transmembrane region" description="Helical" evidence="2">
    <location>
        <begin position="356"/>
        <end position="374"/>
    </location>
</feature>
<feature type="transmembrane region" description="Helical" evidence="2">
    <location>
        <begin position="6"/>
        <end position="27"/>
    </location>
</feature>
<evidence type="ECO:0000256" key="2">
    <source>
        <dbReference type="SAM" id="Phobius"/>
    </source>
</evidence>
<comment type="similarity">
    <text evidence="1">Belongs to the resistance-nodulation-cell division (RND) (TC 2.A.6) family. MmpL subfamily.</text>
</comment>
<feature type="transmembrane region" description="Helical" evidence="2">
    <location>
        <begin position="175"/>
        <end position="198"/>
    </location>
</feature>
<dbReference type="AlphaFoldDB" id="A0A1L9NZK5"/>
<dbReference type="InterPro" id="IPR000731">
    <property type="entry name" value="SSD"/>
</dbReference>
<feature type="transmembrane region" description="Helical" evidence="2">
    <location>
        <begin position="96"/>
        <end position="119"/>
    </location>
</feature>
<keyword evidence="2" id="KW-1133">Transmembrane helix</keyword>
<evidence type="ECO:0000256" key="1">
    <source>
        <dbReference type="ARBA" id="ARBA00010157"/>
    </source>
</evidence>
<name>A0A1L9NZK5_9RHOB</name>
<dbReference type="SUPFAM" id="SSF82866">
    <property type="entry name" value="Multidrug efflux transporter AcrB transmembrane domain"/>
    <property type="match status" value="1"/>
</dbReference>
<dbReference type="STRING" id="696762.PFRI_10070"/>
<evidence type="ECO:0000313" key="5">
    <source>
        <dbReference type="Proteomes" id="UP000184514"/>
    </source>
</evidence>
<comment type="caution">
    <text evidence="4">The sequence shown here is derived from an EMBL/GenBank/DDBJ whole genome shotgun (WGS) entry which is preliminary data.</text>
</comment>
<reference evidence="4 5" key="1">
    <citation type="submission" date="2016-10" db="EMBL/GenBank/DDBJ databases">
        <title>Genome sequence of Planktotalea frisia SH6-1.</title>
        <authorList>
            <person name="Poehlein A."/>
            <person name="Bakenhus I."/>
            <person name="Voget S."/>
            <person name="Brinkhoff T."/>
            <person name="Simon M."/>
        </authorList>
    </citation>
    <scope>NUCLEOTIDE SEQUENCE [LARGE SCALE GENOMIC DNA]</scope>
    <source>
        <strain evidence="4 5">SH6-1</strain>
    </source>
</reference>
<protein>
    <recommendedName>
        <fullName evidence="3">SSD domain-containing protein</fullName>
    </recommendedName>
</protein>
<gene>
    <name evidence="4" type="ORF">PFRI_10070</name>
</gene>
<keyword evidence="5" id="KW-1185">Reference proteome</keyword>
<feature type="transmembrane region" description="Helical" evidence="2">
    <location>
        <begin position="61"/>
        <end position="84"/>
    </location>
</feature>
<feature type="transmembrane region" description="Helical" evidence="2">
    <location>
        <begin position="125"/>
        <end position="154"/>
    </location>
</feature>
<proteinExistence type="inferred from homology"/>
<dbReference type="InterPro" id="IPR050545">
    <property type="entry name" value="Mycobact_MmpL"/>
</dbReference>
<dbReference type="InterPro" id="IPR053958">
    <property type="entry name" value="HMGCR/SNAP/NPC1-like_SSD"/>
</dbReference>
<feature type="domain" description="SSD" evidence="3">
    <location>
        <begin position="33"/>
        <end position="153"/>
    </location>
</feature>
<keyword evidence="2" id="KW-0472">Membrane</keyword>
<evidence type="ECO:0000259" key="3">
    <source>
        <dbReference type="PROSITE" id="PS50156"/>
    </source>
</evidence>
<dbReference type="OrthoDB" id="9794724at2"/>
<dbReference type="EMBL" id="MLCB01000090">
    <property type="protein sequence ID" value="OJI94708.1"/>
    <property type="molecule type" value="Genomic_DNA"/>
</dbReference>
<dbReference type="Gene3D" id="1.20.1640.10">
    <property type="entry name" value="Multidrug efflux transporter AcrB transmembrane domain"/>
    <property type="match status" value="1"/>
</dbReference>
<dbReference type="Pfam" id="PF12349">
    <property type="entry name" value="Sterol-sensing"/>
    <property type="match status" value="1"/>
</dbReference>
<organism evidence="4 5">
    <name type="scientific">Planktotalea frisia</name>
    <dbReference type="NCBI Taxonomy" id="696762"/>
    <lineage>
        <taxon>Bacteria</taxon>
        <taxon>Pseudomonadati</taxon>
        <taxon>Pseudomonadota</taxon>
        <taxon>Alphaproteobacteria</taxon>
        <taxon>Rhodobacterales</taxon>
        <taxon>Paracoccaceae</taxon>
        <taxon>Planktotalea</taxon>
    </lineage>
</organism>
<keyword evidence="2" id="KW-0812">Transmembrane</keyword>